<evidence type="ECO:0000313" key="2">
    <source>
        <dbReference type="EMBL" id="KAH7943617.1"/>
    </source>
</evidence>
<feature type="compositionally biased region" description="Basic and acidic residues" evidence="1">
    <location>
        <begin position="27"/>
        <end position="45"/>
    </location>
</feature>
<protein>
    <submittedName>
        <fullName evidence="2">Uncharacterized protein</fullName>
    </submittedName>
</protein>
<accession>A0A9D4PI21</accession>
<feature type="region of interest" description="Disordered" evidence="1">
    <location>
        <begin position="1"/>
        <end position="54"/>
    </location>
</feature>
<dbReference type="EMBL" id="JABSTV010001253">
    <property type="protein sequence ID" value="KAH7943617.1"/>
    <property type="molecule type" value="Genomic_DNA"/>
</dbReference>
<organism evidence="2 3">
    <name type="scientific">Rhipicephalus sanguineus</name>
    <name type="common">Brown dog tick</name>
    <name type="synonym">Ixodes sanguineus</name>
    <dbReference type="NCBI Taxonomy" id="34632"/>
    <lineage>
        <taxon>Eukaryota</taxon>
        <taxon>Metazoa</taxon>
        <taxon>Ecdysozoa</taxon>
        <taxon>Arthropoda</taxon>
        <taxon>Chelicerata</taxon>
        <taxon>Arachnida</taxon>
        <taxon>Acari</taxon>
        <taxon>Parasitiformes</taxon>
        <taxon>Ixodida</taxon>
        <taxon>Ixodoidea</taxon>
        <taxon>Ixodidae</taxon>
        <taxon>Rhipicephalinae</taxon>
        <taxon>Rhipicephalus</taxon>
        <taxon>Rhipicephalus</taxon>
    </lineage>
</organism>
<gene>
    <name evidence="2" type="ORF">HPB52_009563</name>
</gene>
<dbReference type="Proteomes" id="UP000821837">
    <property type="component" value="Unassembled WGS sequence"/>
</dbReference>
<dbReference type="VEuPathDB" id="VectorBase:RSAN_054851"/>
<feature type="compositionally biased region" description="Polar residues" evidence="1">
    <location>
        <begin position="8"/>
        <end position="20"/>
    </location>
</feature>
<keyword evidence="3" id="KW-1185">Reference proteome</keyword>
<dbReference type="AlphaFoldDB" id="A0A9D4PI21"/>
<evidence type="ECO:0000256" key="1">
    <source>
        <dbReference type="SAM" id="MobiDB-lite"/>
    </source>
</evidence>
<sequence length="91" mass="9636">MTGGGTDNGSTKAPSSTGNTGPLMLPELERQKISGGRLEETRKENGALSNTERPLYQAAAPMGRAATVVSGIDETEENYDCAIETSKQRYA</sequence>
<proteinExistence type="predicted"/>
<name>A0A9D4PI21_RHISA</name>
<comment type="caution">
    <text evidence="2">The sequence shown here is derived from an EMBL/GenBank/DDBJ whole genome shotgun (WGS) entry which is preliminary data.</text>
</comment>
<reference evidence="2" key="1">
    <citation type="journal article" date="2020" name="Cell">
        <title>Large-Scale Comparative Analyses of Tick Genomes Elucidate Their Genetic Diversity and Vector Capacities.</title>
        <authorList>
            <consortium name="Tick Genome and Microbiome Consortium (TIGMIC)"/>
            <person name="Jia N."/>
            <person name="Wang J."/>
            <person name="Shi W."/>
            <person name="Du L."/>
            <person name="Sun Y."/>
            <person name="Zhan W."/>
            <person name="Jiang J.F."/>
            <person name="Wang Q."/>
            <person name="Zhang B."/>
            <person name="Ji P."/>
            <person name="Bell-Sakyi L."/>
            <person name="Cui X.M."/>
            <person name="Yuan T.T."/>
            <person name="Jiang B.G."/>
            <person name="Yang W.F."/>
            <person name="Lam T.T."/>
            <person name="Chang Q.C."/>
            <person name="Ding S.J."/>
            <person name="Wang X.J."/>
            <person name="Zhu J.G."/>
            <person name="Ruan X.D."/>
            <person name="Zhao L."/>
            <person name="Wei J.T."/>
            <person name="Ye R.Z."/>
            <person name="Que T.C."/>
            <person name="Du C.H."/>
            <person name="Zhou Y.H."/>
            <person name="Cheng J.X."/>
            <person name="Dai P.F."/>
            <person name="Guo W.B."/>
            <person name="Han X.H."/>
            <person name="Huang E.J."/>
            <person name="Li L.F."/>
            <person name="Wei W."/>
            <person name="Gao Y.C."/>
            <person name="Liu J.Z."/>
            <person name="Shao H.Z."/>
            <person name="Wang X."/>
            <person name="Wang C.C."/>
            <person name="Yang T.C."/>
            <person name="Huo Q.B."/>
            <person name="Li W."/>
            <person name="Chen H.Y."/>
            <person name="Chen S.E."/>
            <person name="Zhou L.G."/>
            <person name="Ni X.B."/>
            <person name="Tian J.H."/>
            <person name="Sheng Y."/>
            <person name="Liu T."/>
            <person name="Pan Y.S."/>
            <person name="Xia L.Y."/>
            <person name="Li J."/>
            <person name="Zhao F."/>
            <person name="Cao W.C."/>
        </authorList>
    </citation>
    <scope>NUCLEOTIDE SEQUENCE</scope>
    <source>
        <strain evidence="2">Rsan-2018</strain>
    </source>
</reference>
<evidence type="ECO:0000313" key="3">
    <source>
        <dbReference type="Proteomes" id="UP000821837"/>
    </source>
</evidence>
<reference evidence="2" key="2">
    <citation type="submission" date="2021-09" db="EMBL/GenBank/DDBJ databases">
        <authorList>
            <person name="Jia N."/>
            <person name="Wang J."/>
            <person name="Shi W."/>
            <person name="Du L."/>
            <person name="Sun Y."/>
            <person name="Zhan W."/>
            <person name="Jiang J."/>
            <person name="Wang Q."/>
            <person name="Zhang B."/>
            <person name="Ji P."/>
            <person name="Sakyi L.B."/>
            <person name="Cui X."/>
            <person name="Yuan T."/>
            <person name="Jiang B."/>
            <person name="Yang W."/>
            <person name="Lam T.T.-Y."/>
            <person name="Chang Q."/>
            <person name="Ding S."/>
            <person name="Wang X."/>
            <person name="Zhu J."/>
            <person name="Ruan X."/>
            <person name="Zhao L."/>
            <person name="Wei J."/>
            <person name="Que T."/>
            <person name="Du C."/>
            <person name="Cheng J."/>
            <person name="Dai P."/>
            <person name="Han X."/>
            <person name="Huang E."/>
            <person name="Gao Y."/>
            <person name="Liu J."/>
            <person name="Shao H."/>
            <person name="Ye R."/>
            <person name="Li L."/>
            <person name="Wei W."/>
            <person name="Wang X."/>
            <person name="Wang C."/>
            <person name="Huo Q."/>
            <person name="Li W."/>
            <person name="Guo W."/>
            <person name="Chen H."/>
            <person name="Chen S."/>
            <person name="Zhou L."/>
            <person name="Zhou L."/>
            <person name="Ni X."/>
            <person name="Tian J."/>
            <person name="Zhou Y."/>
            <person name="Sheng Y."/>
            <person name="Liu T."/>
            <person name="Pan Y."/>
            <person name="Xia L."/>
            <person name="Li J."/>
            <person name="Zhao F."/>
            <person name="Cao W."/>
        </authorList>
    </citation>
    <scope>NUCLEOTIDE SEQUENCE</scope>
    <source>
        <strain evidence="2">Rsan-2018</strain>
        <tissue evidence="2">Larvae</tissue>
    </source>
</reference>